<name>A0A0E9REH7_ANGAN</name>
<protein>
    <submittedName>
        <fullName evidence="1">Uncharacterized protein</fullName>
    </submittedName>
</protein>
<accession>A0A0E9REH7</accession>
<dbReference type="AlphaFoldDB" id="A0A0E9REH7"/>
<sequence length="32" mass="3560">MEQRTKSQQGTGIMCLTWHITGTSRGSCFEKG</sequence>
<reference evidence="1" key="1">
    <citation type="submission" date="2014-11" db="EMBL/GenBank/DDBJ databases">
        <authorList>
            <person name="Amaro Gonzalez C."/>
        </authorList>
    </citation>
    <scope>NUCLEOTIDE SEQUENCE</scope>
</reference>
<dbReference type="EMBL" id="GBXM01081707">
    <property type="protein sequence ID" value="JAH26870.1"/>
    <property type="molecule type" value="Transcribed_RNA"/>
</dbReference>
<reference evidence="1" key="2">
    <citation type="journal article" date="2015" name="Fish Shellfish Immunol.">
        <title>Early steps in the European eel (Anguilla anguilla)-Vibrio vulnificus interaction in the gills: Role of the RtxA13 toxin.</title>
        <authorList>
            <person name="Callol A."/>
            <person name="Pajuelo D."/>
            <person name="Ebbesson L."/>
            <person name="Teles M."/>
            <person name="MacKenzie S."/>
            <person name="Amaro C."/>
        </authorList>
    </citation>
    <scope>NUCLEOTIDE SEQUENCE</scope>
</reference>
<organism evidence="1">
    <name type="scientific">Anguilla anguilla</name>
    <name type="common">European freshwater eel</name>
    <name type="synonym">Muraena anguilla</name>
    <dbReference type="NCBI Taxonomy" id="7936"/>
    <lineage>
        <taxon>Eukaryota</taxon>
        <taxon>Metazoa</taxon>
        <taxon>Chordata</taxon>
        <taxon>Craniata</taxon>
        <taxon>Vertebrata</taxon>
        <taxon>Euteleostomi</taxon>
        <taxon>Actinopterygii</taxon>
        <taxon>Neopterygii</taxon>
        <taxon>Teleostei</taxon>
        <taxon>Anguilliformes</taxon>
        <taxon>Anguillidae</taxon>
        <taxon>Anguilla</taxon>
    </lineage>
</organism>
<proteinExistence type="predicted"/>
<evidence type="ECO:0000313" key="1">
    <source>
        <dbReference type="EMBL" id="JAH26870.1"/>
    </source>
</evidence>